<gene>
    <name evidence="1" type="ORF">FPY71_06010</name>
</gene>
<comment type="caution">
    <text evidence="1">The sequence shown here is derived from an EMBL/GenBank/DDBJ whole genome shotgun (WGS) entry which is preliminary data.</text>
</comment>
<dbReference type="Gene3D" id="3.40.50.1240">
    <property type="entry name" value="Phosphoglycerate mutase-like"/>
    <property type="match status" value="1"/>
</dbReference>
<keyword evidence="2" id="KW-1185">Reference proteome</keyword>
<dbReference type="InterPro" id="IPR013078">
    <property type="entry name" value="His_Pase_superF_clade-1"/>
</dbReference>
<dbReference type="SUPFAM" id="SSF53254">
    <property type="entry name" value="Phosphoglycerate mutase-like"/>
    <property type="match status" value="1"/>
</dbReference>
<reference evidence="1 2" key="1">
    <citation type="submission" date="2019-08" db="EMBL/GenBank/DDBJ databases">
        <title>Aureimonas fodiniaquatilis sp. nov., isolated from a coal mine wastewater.</title>
        <authorList>
            <person name="Kim W."/>
        </authorList>
    </citation>
    <scope>NUCLEOTIDE SEQUENCE [LARGE SCALE GENOMIC DNA]</scope>
    <source>
        <strain evidence="1 2">CAU 1482</strain>
    </source>
</reference>
<dbReference type="AlphaFoldDB" id="A0A5B0E1T5"/>
<organism evidence="1 2">
    <name type="scientific">Aureimonas fodinaquatilis</name>
    <dbReference type="NCBI Taxonomy" id="2565783"/>
    <lineage>
        <taxon>Bacteria</taxon>
        <taxon>Pseudomonadati</taxon>
        <taxon>Pseudomonadota</taxon>
        <taxon>Alphaproteobacteria</taxon>
        <taxon>Hyphomicrobiales</taxon>
        <taxon>Aurantimonadaceae</taxon>
        <taxon>Aureimonas</taxon>
    </lineage>
</organism>
<protein>
    <recommendedName>
        <fullName evidence="3">Histidine phosphatase family protein</fullName>
    </recommendedName>
</protein>
<dbReference type="Pfam" id="PF00300">
    <property type="entry name" value="His_Phos_1"/>
    <property type="match status" value="1"/>
</dbReference>
<sequence>MPRCRARRKRQNKHMSAPFAQRLYLLRHFHASPPMPGQSDFQRDLDTRGMLQARSLLAKTGTAGLEFSKVFSSPSARTRATLRGMGIAEDDSRIEFVDALYDADEAVYYDLTCQGVQDGTLIVGHNPGMEDFLISLCREVDGVPPAMAGGLSTGVLAVLQVPRLAGAMRPGAARLEKLLLPDIA</sequence>
<evidence type="ECO:0000313" key="1">
    <source>
        <dbReference type="EMBL" id="KAA0972626.1"/>
    </source>
</evidence>
<dbReference type="CDD" id="cd07067">
    <property type="entry name" value="HP_PGM_like"/>
    <property type="match status" value="1"/>
</dbReference>
<evidence type="ECO:0000313" key="2">
    <source>
        <dbReference type="Proteomes" id="UP000324738"/>
    </source>
</evidence>
<name>A0A5B0E1T5_9HYPH</name>
<proteinExistence type="predicted"/>
<dbReference type="Proteomes" id="UP000324738">
    <property type="component" value="Unassembled WGS sequence"/>
</dbReference>
<evidence type="ECO:0008006" key="3">
    <source>
        <dbReference type="Google" id="ProtNLM"/>
    </source>
</evidence>
<dbReference type="InterPro" id="IPR029033">
    <property type="entry name" value="His_PPase_superfam"/>
</dbReference>
<dbReference type="OrthoDB" id="9810154at2"/>
<accession>A0A5B0E1T5</accession>
<dbReference type="EMBL" id="VTWH01000001">
    <property type="protein sequence ID" value="KAA0972626.1"/>
    <property type="molecule type" value="Genomic_DNA"/>
</dbReference>